<dbReference type="GeneID" id="87864622"/>
<evidence type="ECO:0000313" key="1">
    <source>
        <dbReference type="EMBL" id="KAK3338239.1"/>
    </source>
</evidence>
<sequence length="69" mass="7854">MEARLQKAVDFHQKNPEYPVSALCRDFEVPRQRLRNRLKGIPPKKGQPAHNSQLSPAEEIALVTVPVRP</sequence>
<reference evidence="1" key="2">
    <citation type="submission" date="2023-06" db="EMBL/GenBank/DDBJ databases">
        <authorList>
            <consortium name="Lawrence Berkeley National Laboratory"/>
            <person name="Haridas S."/>
            <person name="Hensen N."/>
            <person name="Bonometti L."/>
            <person name="Westerberg I."/>
            <person name="Brannstrom I.O."/>
            <person name="Guillou S."/>
            <person name="Cros-Aarteil S."/>
            <person name="Calhoun S."/>
            <person name="Kuo A."/>
            <person name="Mondo S."/>
            <person name="Pangilinan J."/>
            <person name="Riley R."/>
            <person name="Labutti K."/>
            <person name="Andreopoulos B."/>
            <person name="Lipzen A."/>
            <person name="Chen C."/>
            <person name="Yanf M."/>
            <person name="Daum C."/>
            <person name="Ng V."/>
            <person name="Clum A."/>
            <person name="Steindorff A."/>
            <person name="Ohm R."/>
            <person name="Martin F."/>
            <person name="Silar P."/>
            <person name="Natvig D."/>
            <person name="Lalanne C."/>
            <person name="Gautier V."/>
            <person name="Ament-Velasquez S.L."/>
            <person name="Kruys A."/>
            <person name="Hutchinson M.I."/>
            <person name="Powell A.J."/>
            <person name="Barry K."/>
            <person name="Miller A.N."/>
            <person name="Grigoriev I.V."/>
            <person name="Debuchy R."/>
            <person name="Gladieux P."/>
            <person name="Thoren M.H."/>
            <person name="Johannesson H."/>
        </authorList>
    </citation>
    <scope>NUCLEOTIDE SEQUENCE</scope>
    <source>
        <strain evidence="1">CBS 560.94</strain>
    </source>
</reference>
<reference evidence="1" key="1">
    <citation type="journal article" date="2023" name="Mol. Phylogenet. Evol.">
        <title>Genome-scale phylogeny and comparative genomics of the fungal order Sordariales.</title>
        <authorList>
            <person name="Hensen N."/>
            <person name="Bonometti L."/>
            <person name="Westerberg I."/>
            <person name="Brannstrom I.O."/>
            <person name="Guillou S."/>
            <person name="Cros-Aarteil S."/>
            <person name="Calhoun S."/>
            <person name="Haridas S."/>
            <person name="Kuo A."/>
            <person name="Mondo S."/>
            <person name="Pangilinan J."/>
            <person name="Riley R."/>
            <person name="LaButti K."/>
            <person name="Andreopoulos B."/>
            <person name="Lipzen A."/>
            <person name="Chen C."/>
            <person name="Yan M."/>
            <person name="Daum C."/>
            <person name="Ng V."/>
            <person name="Clum A."/>
            <person name="Steindorff A."/>
            <person name="Ohm R.A."/>
            <person name="Martin F."/>
            <person name="Silar P."/>
            <person name="Natvig D.O."/>
            <person name="Lalanne C."/>
            <person name="Gautier V."/>
            <person name="Ament-Velasquez S.L."/>
            <person name="Kruys A."/>
            <person name="Hutchinson M.I."/>
            <person name="Powell A.J."/>
            <person name="Barry K."/>
            <person name="Miller A.N."/>
            <person name="Grigoriev I.V."/>
            <person name="Debuchy R."/>
            <person name="Gladieux P."/>
            <person name="Hiltunen Thoren M."/>
            <person name="Johannesson H."/>
        </authorList>
    </citation>
    <scope>NUCLEOTIDE SEQUENCE</scope>
    <source>
        <strain evidence="1">CBS 560.94</strain>
    </source>
</reference>
<dbReference type="EMBL" id="JAUEPP010000008">
    <property type="protein sequence ID" value="KAK3338239.1"/>
    <property type="molecule type" value="Genomic_DNA"/>
</dbReference>
<keyword evidence="2" id="KW-1185">Reference proteome</keyword>
<organism evidence="1 2">
    <name type="scientific">Neurospora tetraspora</name>
    <dbReference type="NCBI Taxonomy" id="94610"/>
    <lineage>
        <taxon>Eukaryota</taxon>
        <taxon>Fungi</taxon>
        <taxon>Dikarya</taxon>
        <taxon>Ascomycota</taxon>
        <taxon>Pezizomycotina</taxon>
        <taxon>Sordariomycetes</taxon>
        <taxon>Sordariomycetidae</taxon>
        <taxon>Sordariales</taxon>
        <taxon>Sordariaceae</taxon>
        <taxon>Neurospora</taxon>
    </lineage>
</organism>
<dbReference type="AlphaFoldDB" id="A0AAE0MP44"/>
<accession>A0AAE0MP44</accession>
<protein>
    <recommendedName>
        <fullName evidence="3">HTH psq-type domain-containing protein</fullName>
    </recommendedName>
</protein>
<evidence type="ECO:0000313" key="2">
    <source>
        <dbReference type="Proteomes" id="UP001278500"/>
    </source>
</evidence>
<dbReference type="RefSeq" id="XP_062677690.1">
    <property type="nucleotide sequence ID" value="XM_062827468.1"/>
</dbReference>
<proteinExistence type="predicted"/>
<evidence type="ECO:0008006" key="3">
    <source>
        <dbReference type="Google" id="ProtNLM"/>
    </source>
</evidence>
<name>A0AAE0MP44_9PEZI</name>
<comment type="caution">
    <text evidence="1">The sequence shown here is derived from an EMBL/GenBank/DDBJ whole genome shotgun (WGS) entry which is preliminary data.</text>
</comment>
<gene>
    <name evidence="1" type="ORF">B0H65DRAFT_478169</name>
</gene>
<dbReference type="Proteomes" id="UP001278500">
    <property type="component" value="Unassembled WGS sequence"/>
</dbReference>